<dbReference type="PANTHER" id="PTHR42748">
    <property type="entry name" value="NITROGEN METABOLITE REPRESSION PROTEIN NMRA FAMILY MEMBER"/>
    <property type="match status" value="1"/>
</dbReference>
<reference evidence="6" key="1">
    <citation type="submission" date="2010-07" db="EMBL/GenBank/DDBJ databases">
        <title>The genome sequence of Gaeumannomyces graminis var. tritici strain R3-111a-1.</title>
        <authorList>
            <consortium name="The Broad Institute Genome Sequencing Platform"/>
            <person name="Ma L.-J."/>
            <person name="Dead R."/>
            <person name="Young S."/>
            <person name="Zeng Q."/>
            <person name="Koehrsen M."/>
            <person name="Alvarado L."/>
            <person name="Berlin A."/>
            <person name="Chapman S.B."/>
            <person name="Chen Z."/>
            <person name="Freedman E."/>
            <person name="Gellesch M."/>
            <person name="Goldberg J."/>
            <person name="Griggs A."/>
            <person name="Gujja S."/>
            <person name="Heilman E.R."/>
            <person name="Heiman D."/>
            <person name="Hepburn T."/>
            <person name="Howarth C."/>
            <person name="Jen D."/>
            <person name="Larson L."/>
            <person name="Mehta T."/>
            <person name="Neiman D."/>
            <person name="Pearson M."/>
            <person name="Roberts A."/>
            <person name="Saif S."/>
            <person name="Shea T."/>
            <person name="Shenoy N."/>
            <person name="Sisk P."/>
            <person name="Stolte C."/>
            <person name="Sykes S."/>
            <person name="Walk T."/>
            <person name="White J."/>
            <person name="Yandava C."/>
            <person name="Haas B."/>
            <person name="Nusbaum C."/>
            <person name="Birren B."/>
        </authorList>
    </citation>
    <scope>NUCLEOTIDE SEQUENCE [LARGE SCALE GENOMIC DNA]</scope>
    <source>
        <strain evidence="6">R3-111a-1</strain>
    </source>
</reference>
<dbReference type="GeneID" id="20347831"/>
<evidence type="ECO:0000259" key="3">
    <source>
        <dbReference type="Pfam" id="PF05368"/>
    </source>
</evidence>
<dbReference type="RefSeq" id="XP_009223461.1">
    <property type="nucleotide sequence ID" value="XM_009225197.1"/>
</dbReference>
<dbReference type="eggNOG" id="ENOG502SK5J">
    <property type="taxonomic scope" value="Eukaryota"/>
</dbReference>
<evidence type="ECO:0000313" key="6">
    <source>
        <dbReference type="Proteomes" id="UP000006039"/>
    </source>
</evidence>
<proteinExistence type="inferred from homology"/>
<evidence type="ECO:0000256" key="1">
    <source>
        <dbReference type="ARBA" id="ARBA00006328"/>
    </source>
</evidence>
<dbReference type="STRING" id="644352.J3P1H6"/>
<keyword evidence="2" id="KW-0521">NADP</keyword>
<dbReference type="GO" id="GO:0005634">
    <property type="term" value="C:nucleus"/>
    <property type="evidence" value="ECO:0007669"/>
    <property type="project" value="TreeGrafter"/>
</dbReference>
<reference evidence="4" key="2">
    <citation type="submission" date="2010-07" db="EMBL/GenBank/DDBJ databases">
        <authorList>
            <consortium name="The Broad Institute Genome Sequencing Platform"/>
            <consortium name="Broad Institute Genome Sequencing Center for Infectious Disease"/>
            <person name="Ma L.-J."/>
            <person name="Dead R."/>
            <person name="Young S."/>
            <person name="Zeng Q."/>
            <person name="Koehrsen M."/>
            <person name="Alvarado L."/>
            <person name="Berlin A."/>
            <person name="Chapman S.B."/>
            <person name="Chen Z."/>
            <person name="Freedman E."/>
            <person name="Gellesch M."/>
            <person name="Goldberg J."/>
            <person name="Griggs A."/>
            <person name="Gujja S."/>
            <person name="Heilman E.R."/>
            <person name="Heiman D."/>
            <person name="Hepburn T."/>
            <person name="Howarth C."/>
            <person name="Jen D."/>
            <person name="Larson L."/>
            <person name="Mehta T."/>
            <person name="Neiman D."/>
            <person name="Pearson M."/>
            <person name="Roberts A."/>
            <person name="Saif S."/>
            <person name="Shea T."/>
            <person name="Shenoy N."/>
            <person name="Sisk P."/>
            <person name="Stolte C."/>
            <person name="Sykes S."/>
            <person name="Walk T."/>
            <person name="White J."/>
            <person name="Yandava C."/>
            <person name="Haas B."/>
            <person name="Nusbaum C."/>
            <person name="Birren B."/>
        </authorList>
    </citation>
    <scope>NUCLEOTIDE SEQUENCE</scope>
    <source>
        <strain evidence="4">R3-111a-1</strain>
    </source>
</reference>
<dbReference type="PANTHER" id="PTHR42748:SF29">
    <property type="entry name" value="NMRA-LIKE DOMAIN-CONTAINING PROTEIN"/>
    <property type="match status" value="1"/>
</dbReference>
<dbReference type="HOGENOM" id="CLU_007383_8_6_1"/>
<dbReference type="Proteomes" id="UP000006039">
    <property type="component" value="Unassembled WGS sequence"/>
</dbReference>
<evidence type="ECO:0000313" key="4">
    <source>
        <dbReference type="EMBL" id="EJT77461.1"/>
    </source>
</evidence>
<dbReference type="EMBL" id="GL385397">
    <property type="protein sequence ID" value="EJT77461.1"/>
    <property type="molecule type" value="Genomic_DNA"/>
</dbReference>
<evidence type="ECO:0000313" key="5">
    <source>
        <dbReference type="EnsemblFungi" id="EJT77461"/>
    </source>
</evidence>
<dbReference type="InterPro" id="IPR051164">
    <property type="entry name" value="NmrA-like_oxidored"/>
</dbReference>
<dbReference type="Gene3D" id="3.40.50.720">
    <property type="entry name" value="NAD(P)-binding Rossmann-like Domain"/>
    <property type="match status" value="1"/>
</dbReference>
<organism evidence="4">
    <name type="scientific">Gaeumannomyces tritici (strain R3-111a-1)</name>
    <name type="common">Wheat and barley take-all root rot fungus</name>
    <name type="synonym">Gaeumannomyces graminis var. tritici</name>
    <dbReference type="NCBI Taxonomy" id="644352"/>
    <lineage>
        <taxon>Eukaryota</taxon>
        <taxon>Fungi</taxon>
        <taxon>Dikarya</taxon>
        <taxon>Ascomycota</taxon>
        <taxon>Pezizomycotina</taxon>
        <taxon>Sordariomycetes</taxon>
        <taxon>Sordariomycetidae</taxon>
        <taxon>Magnaporthales</taxon>
        <taxon>Magnaporthaceae</taxon>
        <taxon>Gaeumannomyces</taxon>
    </lineage>
</organism>
<sequence length="341" mass="36771">MSPRKIIAVVGATGNQGSSVAKTFLAAPGWHVRCLTRDPRSPKASNLASMGAEVVQADLADPASLSRAFQGAHAIFLNTDFWTPYLAALGASSLFEAWKTASADALDEARIRGFDTELLHGRNAADAAAAVPTLERFVYSALPPMKAASGGKYPHCLHWEGKAAVAEYILGSDAEPLRSLASKTSLIYLGAYNTNAFLLPKPSADSPGEYSLMMPCGRDTRLPIVDPARSTGPFVRALVEHEEPGTKLFAYDRASDMTVGEAMEVWCRVTGKQSKFVGMTEEEMHMLTGLPNEVLDGPSHIGEFGYMAGVTGFIEPGQLKVPVETCSYEEFLRERPLEELL</sequence>
<dbReference type="Gene3D" id="3.90.25.10">
    <property type="entry name" value="UDP-galactose 4-epimerase, domain 1"/>
    <property type="match status" value="1"/>
</dbReference>
<keyword evidence="6" id="KW-1185">Reference proteome</keyword>
<accession>J3P1H6</accession>
<dbReference type="OrthoDB" id="300709at2759"/>
<name>J3P1H6_GAET3</name>
<dbReference type="InterPro" id="IPR036291">
    <property type="entry name" value="NAD(P)-bd_dom_sf"/>
</dbReference>
<dbReference type="SUPFAM" id="SSF51735">
    <property type="entry name" value="NAD(P)-binding Rossmann-fold domains"/>
    <property type="match status" value="1"/>
</dbReference>
<dbReference type="VEuPathDB" id="FungiDB:GGTG_07373"/>
<protein>
    <recommendedName>
        <fullName evidence="3">NmrA-like domain-containing protein</fullName>
    </recommendedName>
</protein>
<dbReference type="EnsemblFungi" id="EJT77461">
    <property type="protein sequence ID" value="EJT77461"/>
    <property type="gene ID" value="GGTG_07373"/>
</dbReference>
<dbReference type="Pfam" id="PF05368">
    <property type="entry name" value="NmrA"/>
    <property type="match status" value="1"/>
</dbReference>
<dbReference type="AlphaFoldDB" id="J3P1H6"/>
<reference evidence="5" key="5">
    <citation type="submission" date="2018-04" db="UniProtKB">
        <authorList>
            <consortium name="EnsemblFungi"/>
        </authorList>
    </citation>
    <scope>IDENTIFICATION</scope>
    <source>
        <strain evidence="5">R3-111a-1</strain>
    </source>
</reference>
<comment type="similarity">
    <text evidence="1">Belongs to the NmrA-type oxidoreductase family.</text>
</comment>
<feature type="domain" description="NmrA-like" evidence="3">
    <location>
        <begin position="4"/>
        <end position="291"/>
    </location>
</feature>
<dbReference type="InterPro" id="IPR008030">
    <property type="entry name" value="NmrA-like"/>
</dbReference>
<gene>
    <name evidence="5" type="primary">20347831</name>
    <name evidence="4" type="ORF">GGTG_07373</name>
</gene>
<evidence type="ECO:0000256" key="2">
    <source>
        <dbReference type="ARBA" id="ARBA00022857"/>
    </source>
</evidence>
<reference evidence="4" key="3">
    <citation type="submission" date="2010-09" db="EMBL/GenBank/DDBJ databases">
        <title>Annotation of Gaeumannomyces graminis var. tritici R3-111a-1.</title>
        <authorList>
            <consortium name="The Broad Institute Genome Sequencing Platform"/>
            <person name="Ma L.-J."/>
            <person name="Dead R."/>
            <person name="Young S.K."/>
            <person name="Zeng Q."/>
            <person name="Gargeya S."/>
            <person name="Fitzgerald M."/>
            <person name="Haas B."/>
            <person name="Abouelleil A."/>
            <person name="Alvarado L."/>
            <person name="Arachchi H.M."/>
            <person name="Berlin A."/>
            <person name="Brown A."/>
            <person name="Chapman S.B."/>
            <person name="Chen Z."/>
            <person name="Dunbar C."/>
            <person name="Freedman E."/>
            <person name="Gearin G."/>
            <person name="Gellesch M."/>
            <person name="Goldberg J."/>
            <person name="Griggs A."/>
            <person name="Gujja S."/>
            <person name="Heiman D."/>
            <person name="Howarth C."/>
            <person name="Larson L."/>
            <person name="Lui A."/>
            <person name="MacDonald P.J.P."/>
            <person name="Mehta T."/>
            <person name="Montmayeur A."/>
            <person name="Murphy C."/>
            <person name="Neiman D."/>
            <person name="Pearson M."/>
            <person name="Priest M."/>
            <person name="Roberts A."/>
            <person name="Saif S."/>
            <person name="Shea T."/>
            <person name="Shenoy N."/>
            <person name="Sisk P."/>
            <person name="Stolte C."/>
            <person name="Sykes S."/>
            <person name="Yandava C."/>
            <person name="Wortman J."/>
            <person name="Nusbaum C."/>
            <person name="Birren B."/>
        </authorList>
    </citation>
    <scope>NUCLEOTIDE SEQUENCE</scope>
    <source>
        <strain evidence="4">R3-111a-1</strain>
    </source>
</reference>
<reference evidence="5" key="4">
    <citation type="journal article" date="2015" name="G3 (Bethesda)">
        <title>Genome sequences of three phytopathogenic species of the Magnaporthaceae family of fungi.</title>
        <authorList>
            <person name="Okagaki L.H."/>
            <person name="Nunes C.C."/>
            <person name="Sailsbery J."/>
            <person name="Clay B."/>
            <person name="Brown D."/>
            <person name="John T."/>
            <person name="Oh Y."/>
            <person name="Young N."/>
            <person name="Fitzgerald M."/>
            <person name="Haas B.J."/>
            <person name="Zeng Q."/>
            <person name="Young S."/>
            <person name="Adiconis X."/>
            <person name="Fan L."/>
            <person name="Levin J.Z."/>
            <person name="Mitchell T.K."/>
            <person name="Okubara P.A."/>
            <person name="Farman M.L."/>
            <person name="Kohn L.M."/>
            <person name="Birren B."/>
            <person name="Ma L.-J."/>
            <person name="Dean R.A."/>
        </authorList>
    </citation>
    <scope>NUCLEOTIDE SEQUENCE</scope>
    <source>
        <strain evidence="5">R3-111a-1</strain>
    </source>
</reference>
<dbReference type="CDD" id="cd05251">
    <property type="entry name" value="NmrA_like_SDR_a"/>
    <property type="match status" value="1"/>
</dbReference>